<dbReference type="RefSeq" id="WP_158739188.1">
    <property type="nucleotide sequence ID" value="NZ_JAFBEP010000006.1"/>
</dbReference>
<evidence type="ECO:0000256" key="2">
    <source>
        <dbReference type="ARBA" id="ARBA00017228"/>
    </source>
</evidence>
<organism evidence="11 12">
    <name type="scientific">Defluviitalea raffinosedens</name>
    <dbReference type="NCBI Taxonomy" id="1450156"/>
    <lineage>
        <taxon>Bacteria</taxon>
        <taxon>Bacillati</taxon>
        <taxon>Bacillota</taxon>
        <taxon>Clostridia</taxon>
        <taxon>Lachnospirales</taxon>
        <taxon>Defluviitaleaceae</taxon>
        <taxon>Defluviitalea</taxon>
    </lineage>
</organism>
<dbReference type="Proteomes" id="UP000483018">
    <property type="component" value="Unassembled WGS sequence"/>
</dbReference>
<dbReference type="InterPro" id="IPR010723">
    <property type="entry name" value="HemN_C"/>
</dbReference>
<dbReference type="Gene3D" id="3.20.20.70">
    <property type="entry name" value="Aldolase class I"/>
    <property type="match status" value="1"/>
</dbReference>
<dbReference type="SMART" id="SM00729">
    <property type="entry name" value="Elp3"/>
    <property type="match status" value="1"/>
</dbReference>
<sequence>MDNQISLYIHIPFCQSKCYYCDFASYANKNDQMTAYVLALKEEIGRYGVLLQNYEINTIFIGGGTPTVLSPHLLRTILQSLFQNFKINTHAEITIESNPGTLELEKLEVLKECHINRLSMGLQAYQNNLLKDLGRIHTVEEFIQNYLLARSLGFDNINVDLMFSLPNQTLKNWMDTLKNVVLLNPEHISCYSLTIEENTPFGKWEEEGKIKLNDEETDRAMYHYAGWYLSKMGYRQYEISNFSKSGFLSRHNLVYWTYKPYIGIGLGAHSFYNGERYHNTYNLDQYIKAKGDLSTLKEDAEEISLSMQYAEYMFLGLRLLEGISIQKFNEKFKISFEEIFGKKVEKLIKLGLVESNKDIIKLTSKGLDVSNMVFAEFLPENE</sequence>
<keyword evidence="9" id="KW-0004">4Fe-4S</keyword>
<keyword evidence="6 9" id="KW-0408">Iron</keyword>
<dbReference type="InterPro" id="IPR006638">
    <property type="entry name" value="Elp3/MiaA/NifB-like_rSAM"/>
</dbReference>
<dbReference type="OrthoDB" id="9808022at2"/>
<evidence type="ECO:0000256" key="5">
    <source>
        <dbReference type="ARBA" id="ARBA00022723"/>
    </source>
</evidence>
<keyword evidence="9" id="KW-0963">Cytoplasm</keyword>
<evidence type="ECO:0000256" key="9">
    <source>
        <dbReference type="RuleBase" id="RU364116"/>
    </source>
</evidence>
<dbReference type="GO" id="GO:0051539">
    <property type="term" value="F:4 iron, 4 sulfur cluster binding"/>
    <property type="evidence" value="ECO:0007669"/>
    <property type="project" value="UniProtKB-UniRule"/>
</dbReference>
<evidence type="ECO:0000256" key="6">
    <source>
        <dbReference type="ARBA" id="ARBA00023004"/>
    </source>
</evidence>
<dbReference type="PANTHER" id="PTHR13932">
    <property type="entry name" value="COPROPORPHYRINIGEN III OXIDASE"/>
    <property type="match status" value="1"/>
</dbReference>
<name>A0A7C8HGH9_9FIRM</name>
<dbReference type="GO" id="GO:0046872">
    <property type="term" value="F:metal ion binding"/>
    <property type="evidence" value="ECO:0007669"/>
    <property type="project" value="UniProtKB-UniRule"/>
</dbReference>
<dbReference type="CDD" id="cd01335">
    <property type="entry name" value="Radical_SAM"/>
    <property type="match status" value="1"/>
</dbReference>
<accession>A0A7C8HGH9</accession>
<keyword evidence="8 9" id="KW-0143">Chaperone</keyword>
<dbReference type="InterPro" id="IPR034505">
    <property type="entry name" value="Coproporphyrinogen-III_oxidase"/>
</dbReference>
<evidence type="ECO:0000256" key="8">
    <source>
        <dbReference type="ARBA" id="ARBA00023186"/>
    </source>
</evidence>
<dbReference type="InterPro" id="IPR013785">
    <property type="entry name" value="Aldolase_TIM"/>
</dbReference>
<evidence type="ECO:0000256" key="7">
    <source>
        <dbReference type="ARBA" id="ARBA00023014"/>
    </source>
</evidence>
<dbReference type="PANTHER" id="PTHR13932:SF5">
    <property type="entry name" value="RADICAL S-ADENOSYL METHIONINE DOMAIN-CONTAINING PROTEIN 1, MITOCHONDRIAL"/>
    <property type="match status" value="1"/>
</dbReference>
<reference evidence="11 12" key="1">
    <citation type="submission" date="2019-12" db="EMBL/GenBank/DDBJ databases">
        <title>Defluviitalea raffinosedens, isolated from a biogas fermenter, genome sequencing and characterization.</title>
        <authorList>
            <person name="Rettenmaier R."/>
            <person name="Schneider M."/>
            <person name="Neuhaus K."/>
            <person name="Liebl W."/>
            <person name="Zverlov V."/>
        </authorList>
    </citation>
    <scope>NUCLEOTIDE SEQUENCE [LARGE SCALE GENOMIC DNA]</scope>
    <source>
        <strain evidence="11 12">249c-K6</strain>
    </source>
</reference>
<dbReference type="Pfam" id="PF04055">
    <property type="entry name" value="Radical_SAM"/>
    <property type="match status" value="1"/>
</dbReference>
<gene>
    <name evidence="11" type="ORF">GND95_02270</name>
</gene>
<dbReference type="PROSITE" id="PS51918">
    <property type="entry name" value="RADICAL_SAM"/>
    <property type="match status" value="1"/>
</dbReference>
<evidence type="ECO:0000313" key="12">
    <source>
        <dbReference type="Proteomes" id="UP000483018"/>
    </source>
</evidence>
<dbReference type="EMBL" id="WSLF01000001">
    <property type="protein sequence ID" value="KAE9637278.1"/>
    <property type="molecule type" value="Genomic_DNA"/>
</dbReference>
<dbReference type="AlphaFoldDB" id="A0A7C8HGH9"/>
<dbReference type="InterPro" id="IPR007197">
    <property type="entry name" value="rSAM"/>
</dbReference>
<comment type="caution">
    <text evidence="11">The sequence shown here is derived from an EMBL/GenBank/DDBJ whole genome shotgun (WGS) entry which is preliminary data.</text>
</comment>
<proteinExistence type="inferred from homology"/>
<keyword evidence="7 9" id="KW-0411">Iron-sulfur</keyword>
<comment type="function">
    <text evidence="9">Probably acts as a heme chaperone, transferring heme to an unknown acceptor. Binds one molecule of heme per monomer, possibly covalently. Binds 1 [4Fe-4S] cluster. The cluster is coordinated with 3 cysteines and an exchangeable S-adenosyl-L-methionine.</text>
</comment>
<dbReference type="InterPro" id="IPR058240">
    <property type="entry name" value="rSAM_sf"/>
</dbReference>
<dbReference type="SFLD" id="SFLDG01065">
    <property type="entry name" value="anaerobic_coproporphyrinogen-I"/>
    <property type="match status" value="1"/>
</dbReference>
<comment type="subcellular location">
    <subcellularLocation>
        <location evidence="9">Cytoplasm</location>
    </subcellularLocation>
</comment>
<dbReference type="Pfam" id="PF06969">
    <property type="entry name" value="HemN_C"/>
    <property type="match status" value="1"/>
</dbReference>
<evidence type="ECO:0000259" key="10">
    <source>
        <dbReference type="PROSITE" id="PS51918"/>
    </source>
</evidence>
<evidence type="ECO:0000256" key="1">
    <source>
        <dbReference type="ARBA" id="ARBA00006100"/>
    </source>
</evidence>
<protein>
    <recommendedName>
        <fullName evidence="2 9">Heme chaperone HemW</fullName>
    </recommendedName>
</protein>
<dbReference type="GO" id="GO:0004109">
    <property type="term" value="F:coproporphyrinogen oxidase activity"/>
    <property type="evidence" value="ECO:0007669"/>
    <property type="project" value="InterPro"/>
</dbReference>
<evidence type="ECO:0000313" key="11">
    <source>
        <dbReference type="EMBL" id="KAE9637278.1"/>
    </source>
</evidence>
<dbReference type="NCBIfam" id="TIGR00539">
    <property type="entry name" value="hemN_rel"/>
    <property type="match status" value="1"/>
</dbReference>
<keyword evidence="12" id="KW-1185">Reference proteome</keyword>
<dbReference type="GO" id="GO:0005737">
    <property type="term" value="C:cytoplasm"/>
    <property type="evidence" value="ECO:0007669"/>
    <property type="project" value="UniProtKB-SubCell"/>
</dbReference>
<dbReference type="SFLD" id="SFLDS00029">
    <property type="entry name" value="Radical_SAM"/>
    <property type="match status" value="1"/>
</dbReference>
<dbReference type="SUPFAM" id="SSF102114">
    <property type="entry name" value="Radical SAM enzymes"/>
    <property type="match status" value="1"/>
</dbReference>
<dbReference type="InterPro" id="IPR004559">
    <property type="entry name" value="HemW-like"/>
</dbReference>
<comment type="similarity">
    <text evidence="1">Belongs to the anaerobic coproporphyrinogen-III oxidase family. HemW subfamily.</text>
</comment>
<evidence type="ECO:0000256" key="4">
    <source>
        <dbReference type="ARBA" id="ARBA00022691"/>
    </source>
</evidence>
<feature type="domain" description="Radical SAM core" evidence="10">
    <location>
        <begin position="1"/>
        <end position="235"/>
    </location>
</feature>
<dbReference type="SFLD" id="SFLDF00562">
    <property type="entry name" value="HemN-like__clustered_with_heat"/>
    <property type="match status" value="1"/>
</dbReference>
<keyword evidence="5 9" id="KW-0479">Metal-binding</keyword>
<evidence type="ECO:0000256" key="3">
    <source>
        <dbReference type="ARBA" id="ARBA00022617"/>
    </source>
</evidence>
<dbReference type="SFLD" id="SFLDF00288">
    <property type="entry name" value="HemN-like__clustered_with_nucl"/>
    <property type="match status" value="1"/>
</dbReference>
<keyword evidence="4 9" id="KW-0949">S-adenosyl-L-methionine</keyword>
<dbReference type="GO" id="GO:0006779">
    <property type="term" value="P:porphyrin-containing compound biosynthetic process"/>
    <property type="evidence" value="ECO:0007669"/>
    <property type="project" value="InterPro"/>
</dbReference>
<keyword evidence="3 9" id="KW-0349">Heme</keyword>